<evidence type="ECO:0000313" key="2">
    <source>
        <dbReference type="EMBL" id="HIY87120.1"/>
    </source>
</evidence>
<feature type="domain" description="Metallo-beta-lactamase" evidence="1">
    <location>
        <begin position="25"/>
        <end position="119"/>
    </location>
</feature>
<dbReference type="AlphaFoldDB" id="A0A9D1ZEU0"/>
<dbReference type="InterPro" id="IPR041712">
    <property type="entry name" value="DHPS-like_MBL-fold"/>
</dbReference>
<dbReference type="Pfam" id="PF00753">
    <property type="entry name" value="Lactamase_B"/>
    <property type="match status" value="1"/>
</dbReference>
<dbReference type="PANTHER" id="PTHR13754">
    <property type="entry name" value="METALLO-BETA-LACTAMASE SUPERFAMILY PROTEIN"/>
    <property type="match status" value="1"/>
</dbReference>
<evidence type="ECO:0000259" key="1">
    <source>
        <dbReference type="Pfam" id="PF00753"/>
    </source>
</evidence>
<gene>
    <name evidence="2" type="ORF">H9824_00200</name>
</gene>
<protein>
    <submittedName>
        <fullName evidence="2">MBL fold metallo-hydrolase</fullName>
    </submittedName>
</protein>
<name>A0A9D1ZEU0_9BACE</name>
<comment type="caution">
    <text evidence="2">The sequence shown here is derived from an EMBL/GenBank/DDBJ whole genome shotgun (WGS) entry which is preliminary data.</text>
</comment>
<dbReference type="InterPro" id="IPR001279">
    <property type="entry name" value="Metallo-B-lactamas"/>
</dbReference>
<dbReference type="InterPro" id="IPR052926">
    <property type="entry name" value="Metallo-beta-lactamase_dom"/>
</dbReference>
<dbReference type="Proteomes" id="UP000886851">
    <property type="component" value="Unassembled WGS sequence"/>
</dbReference>
<dbReference type="GO" id="GO:0016740">
    <property type="term" value="F:transferase activity"/>
    <property type="evidence" value="ECO:0007669"/>
    <property type="project" value="TreeGrafter"/>
</dbReference>
<reference evidence="2" key="1">
    <citation type="journal article" date="2021" name="PeerJ">
        <title>Extensive microbial diversity within the chicken gut microbiome revealed by metagenomics and culture.</title>
        <authorList>
            <person name="Gilroy R."/>
            <person name="Ravi A."/>
            <person name="Getino M."/>
            <person name="Pursley I."/>
            <person name="Horton D.L."/>
            <person name="Alikhan N.F."/>
            <person name="Baker D."/>
            <person name="Gharbi K."/>
            <person name="Hall N."/>
            <person name="Watson M."/>
            <person name="Adriaenssens E.M."/>
            <person name="Foster-Nyarko E."/>
            <person name="Jarju S."/>
            <person name="Secka A."/>
            <person name="Antonio M."/>
            <person name="Oren A."/>
            <person name="Chaudhuri R.R."/>
            <person name="La Ragione R."/>
            <person name="Hildebrand F."/>
            <person name="Pallen M.J."/>
        </authorList>
    </citation>
    <scope>NUCLEOTIDE SEQUENCE</scope>
    <source>
        <strain evidence="2">Gambia2-208</strain>
    </source>
</reference>
<dbReference type="PANTHER" id="PTHR13754:SF13">
    <property type="entry name" value="METALLO-BETA-LACTAMASE SUPERFAMILY PROTEIN (AFU_ORTHOLOGUE AFUA_3G07630)"/>
    <property type="match status" value="1"/>
</dbReference>
<evidence type="ECO:0000313" key="3">
    <source>
        <dbReference type="Proteomes" id="UP000886851"/>
    </source>
</evidence>
<dbReference type="SUPFAM" id="SSF56281">
    <property type="entry name" value="Metallo-hydrolase/oxidoreductase"/>
    <property type="match status" value="1"/>
</dbReference>
<accession>A0A9D1ZEU0</accession>
<dbReference type="CDD" id="cd07713">
    <property type="entry name" value="DHPS-like_MBL-fold"/>
    <property type="match status" value="1"/>
</dbReference>
<sequence length="272" mass="30050">MKITSLVENTSLVGLPVEHGLSLHIRMDDGRQVLFDMGQRRLFADNAERLGINLADVDMAVVSHGHYDHGGGLRTFLGLNSKAKVYVSRHAFEPHYSLRDDGLKYIGIDPELETDDRLVFCADVTRIDKDIILFSGVNGDCLKPIGNRLLFGPAKETNDDFRHEQSLVVREGVKTILFAGCAHAGIVNIMRKGMLVTGTPFTHVFAGMHLVKSGLTEKDEATFIHSLADELSAHTGCRYFTMHCTGAVQYGLLKNELDDDISYMGCGDIIEI</sequence>
<reference evidence="2" key="2">
    <citation type="submission" date="2021-04" db="EMBL/GenBank/DDBJ databases">
        <authorList>
            <person name="Gilroy R."/>
        </authorList>
    </citation>
    <scope>NUCLEOTIDE SEQUENCE</scope>
    <source>
        <strain evidence="2">Gambia2-208</strain>
    </source>
</reference>
<organism evidence="2 3">
    <name type="scientific">Candidatus Bacteroides pullicola</name>
    <dbReference type="NCBI Taxonomy" id="2838475"/>
    <lineage>
        <taxon>Bacteria</taxon>
        <taxon>Pseudomonadati</taxon>
        <taxon>Bacteroidota</taxon>
        <taxon>Bacteroidia</taxon>
        <taxon>Bacteroidales</taxon>
        <taxon>Bacteroidaceae</taxon>
        <taxon>Bacteroides</taxon>
    </lineage>
</organism>
<dbReference type="Gene3D" id="3.60.15.10">
    <property type="entry name" value="Ribonuclease Z/Hydroxyacylglutathione hydrolase-like"/>
    <property type="match status" value="1"/>
</dbReference>
<dbReference type="EMBL" id="DXCV01000003">
    <property type="protein sequence ID" value="HIY87120.1"/>
    <property type="molecule type" value="Genomic_DNA"/>
</dbReference>
<proteinExistence type="predicted"/>
<dbReference type="InterPro" id="IPR036866">
    <property type="entry name" value="RibonucZ/Hydroxyglut_hydro"/>
</dbReference>